<dbReference type="InterPro" id="IPR001223">
    <property type="entry name" value="Glyco_hydro18_cat"/>
</dbReference>
<evidence type="ECO:0000256" key="1">
    <source>
        <dbReference type="ARBA" id="ARBA00000822"/>
    </source>
</evidence>
<feature type="compositionally biased region" description="Polar residues" evidence="11">
    <location>
        <begin position="1"/>
        <end position="13"/>
    </location>
</feature>
<evidence type="ECO:0000256" key="2">
    <source>
        <dbReference type="ARBA" id="ARBA00012729"/>
    </source>
</evidence>
<dbReference type="CDD" id="cd02877">
    <property type="entry name" value="GH18_hevamine_XipI_class_III"/>
    <property type="match status" value="1"/>
</dbReference>
<dbReference type="InterPro" id="IPR050542">
    <property type="entry name" value="Glycosyl_Hydrlase18_Chitinase"/>
</dbReference>
<keyword evidence="3 8" id="KW-0378">Hydrolase</keyword>
<dbReference type="EMBL" id="PYDT01000004">
    <property type="protein sequence ID" value="THU62801.1"/>
    <property type="molecule type" value="Genomic_DNA"/>
</dbReference>
<dbReference type="Proteomes" id="UP000317650">
    <property type="component" value="Chromosome 1"/>
</dbReference>
<dbReference type="InterPro" id="IPR045321">
    <property type="entry name" value="Cts1-like"/>
</dbReference>
<dbReference type="FunFam" id="3.20.20.80:FF:000015">
    <property type="entry name" value="Acidic endochitinase SE2"/>
    <property type="match status" value="1"/>
</dbReference>
<evidence type="ECO:0000256" key="11">
    <source>
        <dbReference type="SAM" id="MobiDB-lite"/>
    </source>
</evidence>
<keyword evidence="5" id="KW-1015">Disulfide bond</keyword>
<dbReference type="PROSITE" id="PS01095">
    <property type="entry name" value="GH18_1"/>
    <property type="match status" value="1"/>
</dbReference>
<dbReference type="PANTHER" id="PTHR45708">
    <property type="entry name" value="ENDOCHITINASE"/>
    <property type="match status" value="1"/>
</dbReference>
<sequence length="574" mass="62934">MSQVLQISTPPHNSTRSCSSTKRWSSSLPRLCSSRDALLGSPNPRWAALLRELRCEGRHTCLFADNRKQEQARKALESALGEKKTEFEKWSKEIEKREEKGGGGASGRGGWFGGGGWFGWFGGENFWEEAQQAILTIVGIVSLYLLVAKGNVMFAVVFNSLLFVLRGLPPITLDFDYFALAYVLHPPSLDEYKSSRFKMLKFREEAPKSSVMSPILLIIYQLKSHWRLFCRQTTPKDNPVDNPQAHTPLAIVPFKAAEPTCVVQHTATKASVCSLMAAIRSPATPLLLACSMLAFVGRLHAGSIAIYWGQNGNEATLAKTCASGNYKFVNIAFLPTFGNGQTPMINLAGHCDPYSNGCTGLSQDIAACQRAGIKVLLSIGGGVGSYYLSSREDARRVATYIWNNFLGGSSSSPRPLGDAVLDGVDFDIEGGTDKHWDELAGFLKAYSNKGKKVYLSAAPQCPFPDAWIGEALTTGLFDFVWVQFYNNPQCQYSSGNTKNLADAWKQWTAIPATKVFLGLPASPQAAGSGFIPAEELISQVLPIVKRSDKYGGIMLWSKYYDELTGYSSKVKHHV</sequence>
<evidence type="ECO:0000256" key="6">
    <source>
        <dbReference type="ARBA" id="ARBA00023295"/>
    </source>
</evidence>
<name>A0A4S8JL56_MUSBA</name>
<dbReference type="Gene3D" id="3.20.20.80">
    <property type="entry name" value="Glycosidases"/>
    <property type="match status" value="1"/>
</dbReference>
<evidence type="ECO:0000256" key="8">
    <source>
        <dbReference type="RuleBase" id="RU000489"/>
    </source>
</evidence>
<dbReference type="AlphaFoldDB" id="A0A4S8JL56"/>
<keyword evidence="7" id="KW-0624">Polysaccharide degradation</keyword>
<feature type="region of interest" description="Disordered" evidence="11">
    <location>
        <begin position="1"/>
        <end position="26"/>
    </location>
</feature>
<evidence type="ECO:0000256" key="10">
    <source>
        <dbReference type="SAM" id="Coils"/>
    </source>
</evidence>
<reference evidence="13 14" key="1">
    <citation type="journal article" date="2019" name="Nat. Plants">
        <title>Genome sequencing of Musa balbisiana reveals subgenome evolution and function divergence in polyploid bananas.</title>
        <authorList>
            <person name="Yao X."/>
        </authorList>
    </citation>
    <scope>NUCLEOTIDE SEQUENCE [LARGE SCALE GENOMIC DNA]</scope>
    <source>
        <strain evidence="14">cv. DH-PKW</strain>
        <tissue evidence="13">Leaves</tissue>
    </source>
</reference>
<keyword evidence="7" id="KW-0119">Carbohydrate metabolism</keyword>
<comment type="similarity">
    <text evidence="9">Belongs to the glycosyl hydrolase 18 family.</text>
</comment>
<dbReference type="EC" id="3.2.1.14" evidence="2"/>
<accession>A0A4S8JL56</accession>
<keyword evidence="10" id="KW-0175">Coiled coil</keyword>
<protein>
    <recommendedName>
        <fullName evidence="2">chitinase</fullName>
        <ecNumber evidence="2">3.2.1.14</ecNumber>
    </recommendedName>
</protein>
<comment type="catalytic activity">
    <reaction evidence="1">
        <text>Random endo-hydrolysis of N-acetyl-beta-D-glucosaminide (1-&gt;4)-beta-linkages in chitin and chitodextrins.</text>
        <dbReference type="EC" id="3.2.1.14"/>
    </reaction>
</comment>
<keyword evidence="6 8" id="KW-0326">Glycosidase</keyword>
<keyword evidence="14" id="KW-1185">Reference proteome</keyword>
<evidence type="ECO:0000256" key="9">
    <source>
        <dbReference type="RuleBase" id="RU004453"/>
    </source>
</evidence>
<dbReference type="InterPro" id="IPR017853">
    <property type="entry name" value="GH"/>
</dbReference>
<evidence type="ECO:0000313" key="14">
    <source>
        <dbReference type="Proteomes" id="UP000317650"/>
    </source>
</evidence>
<dbReference type="PROSITE" id="PS51910">
    <property type="entry name" value="GH18_2"/>
    <property type="match status" value="1"/>
</dbReference>
<evidence type="ECO:0000259" key="12">
    <source>
        <dbReference type="PROSITE" id="PS51910"/>
    </source>
</evidence>
<feature type="compositionally biased region" description="Low complexity" evidence="11">
    <location>
        <begin position="14"/>
        <end position="26"/>
    </location>
</feature>
<dbReference type="SUPFAM" id="SSF51445">
    <property type="entry name" value="(Trans)glycosidases"/>
    <property type="match status" value="1"/>
</dbReference>
<evidence type="ECO:0000256" key="5">
    <source>
        <dbReference type="ARBA" id="ARBA00023157"/>
    </source>
</evidence>
<dbReference type="GO" id="GO:0005576">
    <property type="term" value="C:extracellular region"/>
    <property type="evidence" value="ECO:0007669"/>
    <property type="project" value="TreeGrafter"/>
</dbReference>
<proteinExistence type="inferred from homology"/>
<dbReference type="Pfam" id="PF00704">
    <property type="entry name" value="Glyco_hydro_18"/>
    <property type="match status" value="1"/>
</dbReference>
<dbReference type="InterPro" id="IPR001579">
    <property type="entry name" value="Glyco_hydro_18_chit_AS"/>
</dbReference>
<evidence type="ECO:0000256" key="7">
    <source>
        <dbReference type="ARBA" id="ARBA00023326"/>
    </source>
</evidence>
<feature type="domain" description="GH18" evidence="12">
    <location>
        <begin position="302"/>
        <end position="574"/>
    </location>
</feature>
<comment type="caution">
    <text evidence="13">The sequence shown here is derived from an EMBL/GenBank/DDBJ whole genome shotgun (WGS) entry which is preliminary data.</text>
</comment>
<evidence type="ECO:0000256" key="4">
    <source>
        <dbReference type="ARBA" id="ARBA00023024"/>
    </source>
</evidence>
<organism evidence="13 14">
    <name type="scientific">Musa balbisiana</name>
    <name type="common">Banana</name>
    <dbReference type="NCBI Taxonomy" id="52838"/>
    <lineage>
        <taxon>Eukaryota</taxon>
        <taxon>Viridiplantae</taxon>
        <taxon>Streptophyta</taxon>
        <taxon>Embryophyta</taxon>
        <taxon>Tracheophyta</taxon>
        <taxon>Spermatophyta</taxon>
        <taxon>Magnoliopsida</taxon>
        <taxon>Liliopsida</taxon>
        <taxon>Zingiberales</taxon>
        <taxon>Musaceae</taxon>
        <taxon>Musa</taxon>
    </lineage>
</organism>
<dbReference type="GO" id="GO:0008843">
    <property type="term" value="F:endochitinase activity"/>
    <property type="evidence" value="ECO:0007669"/>
    <property type="project" value="UniProtKB-EC"/>
</dbReference>
<dbReference type="GO" id="GO:0000272">
    <property type="term" value="P:polysaccharide catabolic process"/>
    <property type="evidence" value="ECO:0007669"/>
    <property type="project" value="UniProtKB-KW"/>
</dbReference>
<dbReference type="GO" id="GO:0006032">
    <property type="term" value="P:chitin catabolic process"/>
    <property type="evidence" value="ECO:0007669"/>
    <property type="project" value="UniProtKB-KW"/>
</dbReference>
<keyword evidence="4" id="KW-0146">Chitin degradation</keyword>
<dbReference type="PANTHER" id="PTHR45708:SF49">
    <property type="entry name" value="ENDOCHITINASE"/>
    <property type="match status" value="1"/>
</dbReference>
<dbReference type="STRING" id="52838.A0A4S8JL56"/>
<evidence type="ECO:0000313" key="13">
    <source>
        <dbReference type="EMBL" id="THU62801.1"/>
    </source>
</evidence>
<evidence type="ECO:0000256" key="3">
    <source>
        <dbReference type="ARBA" id="ARBA00022801"/>
    </source>
</evidence>
<feature type="coiled-coil region" evidence="10">
    <location>
        <begin position="66"/>
        <end position="100"/>
    </location>
</feature>
<gene>
    <name evidence="13" type="ORF">C4D60_Mb01t08960</name>
</gene>